<dbReference type="InterPro" id="IPR006140">
    <property type="entry name" value="D-isomer_DH_NAD-bd"/>
</dbReference>
<evidence type="ECO:0000256" key="5">
    <source>
        <dbReference type="RuleBase" id="RU003719"/>
    </source>
</evidence>
<dbReference type="InterPro" id="IPR029752">
    <property type="entry name" value="D-isomer_DH_CS1"/>
</dbReference>
<evidence type="ECO:0000256" key="3">
    <source>
        <dbReference type="ARBA" id="ARBA00023002"/>
    </source>
</evidence>
<keyword evidence="2" id="KW-0028">Amino-acid biosynthesis</keyword>
<dbReference type="PROSITE" id="PS00671">
    <property type="entry name" value="D_2_HYDROXYACID_DH_3"/>
    <property type="match status" value="1"/>
</dbReference>
<dbReference type="SUPFAM" id="SSF52283">
    <property type="entry name" value="Formate/glycerate dehydrogenase catalytic domain-like"/>
    <property type="match status" value="1"/>
</dbReference>
<dbReference type="EMBL" id="DTAI01000124">
    <property type="protein sequence ID" value="HGN36751.1"/>
    <property type="molecule type" value="Genomic_DNA"/>
</dbReference>
<dbReference type="PROSITE" id="PS00670">
    <property type="entry name" value="D_2_HYDROXYACID_DH_2"/>
    <property type="match status" value="1"/>
</dbReference>
<evidence type="ECO:0000313" key="9">
    <source>
        <dbReference type="EMBL" id="HGQ18562.1"/>
    </source>
</evidence>
<feature type="domain" description="D-isomer specific 2-hydroxyacid dehydrogenase NAD-binding" evidence="7">
    <location>
        <begin position="110"/>
        <end position="292"/>
    </location>
</feature>
<dbReference type="GO" id="GO:0008652">
    <property type="term" value="P:amino acid biosynthetic process"/>
    <property type="evidence" value="ECO:0007669"/>
    <property type="project" value="UniProtKB-KW"/>
</dbReference>
<dbReference type="InterPro" id="IPR050857">
    <property type="entry name" value="D-2-hydroxyacid_DH"/>
</dbReference>
<dbReference type="EMBL" id="DTBZ01000116">
    <property type="protein sequence ID" value="HGQ18562.1"/>
    <property type="molecule type" value="Genomic_DNA"/>
</dbReference>
<dbReference type="InterPro" id="IPR006139">
    <property type="entry name" value="D-isomer_2_OHA_DH_cat_dom"/>
</dbReference>
<dbReference type="FunFam" id="3.40.50.720:FF:000462">
    <property type="entry name" value="Glyoxylate reductase (NADP+)"/>
    <property type="match status" value="1"/>
</dbReference>
<proteinExistence type="inferred from homology"/>
<dbReference type="CDD" id="cd05301">
    <property type="entry name" value="GDH"/>
    <property type="match status" value="1"/>
</dbReference>
<reference evidence="8" key="1">
    <citation type="journal article" date="2020" name="mSystems">
        <title>Genome- and Community-Level Interaction Insights into Carbon Utilization and Element Cycling Functions of Hydrothermarchaeota in Hydrothermal Sediment.</title>
        <authorList>
            <person name="Zhou Z."/>
            <person name="Liu Y."/>
            <person name="Xu W."/>
            <person name="Pan J."/>
            <person name="Luo Z.H."/>
            <person name="Li M."/>
        </authorList>
    </citation>
    <scope>NUCLEOTIDE SEQUENCE [LARGE SCALE GENOMIC DNA]</scope>
    <source>
        <strain evidence="8">SpSt-618</strain>
        <strain evidence="9">SpSt-657</strain>
    </source>
</reference>
<dbReference type="PROSITE" id="PS00065">
    <property type="entry name" value="D_2_HYDROXYACID_DH_1"/>
    <property type="match status" value="1"/>
</dbReference>
<dbReference type="Pfam" id="PF02826">
    <property type="entry name" value="2-Hacid_dh_C"/>
    <property type="match status" value="1"/>
</dbReference>
<accession>A0A7J3I821</accession>
<dbReference type="PANTHER" id="PTHR42789:SF1">
    <property type="entry name" value="D-ISOMER SPECIFIC 2-HYDROXYACID DEHYDROGENASE FAMILY PROTEIN (AFU_ORTHOLOGUE AFUA_6G10090)"/>
    <property type="match status" value="1"/>
</dbReference>
<dbReference type="Pfam" id="PF00389">
    <property type="entry name" value="2-Hacid_dh"/>
    <property type="match status" value="1"/>
</dbReference>
<gene>
    <name evidence="8" type="ORF">ENT87_04280</name>
    <name evidence="9" type="ORF">ENU30_06285</name>
</gene>
<name>A0A7J3I821_9CREN</name>
<dbReference type="NCBIfam" id="NF009714">
    <property type="entry name" value="PRK13243.1"/>
    <property type="match status" value="1"/>
</dbReference>
<evidence type="ECO:0000256" key="1">
    <source>
        <dbReference type="ARBA" id="ARBA00005854"/>
    </source>
</evidence>
<comment type="caution">
    <text evidence="8">The sequence shown here is derived from an EMBL/GenBank/DDBJ whole genome shotgun (WGS) entry which is preliminary data.</text>
</comment>
<evidence type="ECO:0000259" key="6">
    <source>
        <dbReference type="Pfam" id="PF00389"/>
    </source>
</evidence>
<sequence length="336" mass="38056">MKPKLFVTRELFPDVIDRLRKYYEVEVWDRYQPPPYELLLEKAKEVDALASLLSDRIDCNLLRQAKKLRIIAQYAVGYDNIDVQCATHLGIYVTNTPGVLTEATAELTWALILAVARRIVESDHFVRWGEWDRLKTGWHPHMMLGVELKGKVLGIVGLGRIGGRVAEIAVKGFNMKVIYYDTSRNERVERELGAEYRDLDTLLGEADIISIHVPLTKETFHLINEDRLRKMKKGAILINTARGAIVDTDALVKALREGWIAGAGLDVFEQEPLPLNHPLTAFKNVVLVPHIGSATYESRHAMAELVAENLIAFYEGREPPTLVNRDVLTIRPPGFR</sequence>
<dbReference type="Gene3D" id="3.40.50.720">
    <property type="entry name" value="NAD(P)-binding Rossmann-like Domain"/>
    <property type="match status" value="2"/>
</dbReference>
<keyword evidence="4" id="KW-0520">NAD</keyword>
<evidence type="ECO:0000313" key="8">
    <source>
        <dbReference type="EMBL" id="HGN36751.1"/>
    </source>
</evidence>
<dbReference type="AlphaFoldDB" id="A0A7J3I821"/>
<dbReference type="PANTHER" id="PTHR42789">
    <property type="entry name" value="D-ISOMER SPECIFIC 2-HYDROXYACID DEHYDROGENASE FAMILY PROTEIN (AFU_ORTHOLOGUE AFUA_6G10090)"/>
    <property type="match status" value="1"/>
</dbReference>
<dbReference type="GO" id="GO:0051287">
    <property type="term" value="F:NAD binding"/>
    <property type="evidence" value="ECO:0007669"/>
    <property type="project" value="InterPro"/>
</dbReference>
<dbReference type="SUPFAM" id="SSF51735">
    <property type="entry name" value="NAD(P)-binding Rossmann-fold domains"/>
    <property type="match status" value="1"/>
</dbReference>
<evidence type="ECO:0000256" key="4">
    <source>
        <dbReference type="ARBA" id="ARBA00023027"/>
    </source>
</evidence>
<protein>
    <submittedName>
        <fullName evidence="8">D-glycerate dehydrogenase</fullName>
    </submittedName>
</protein>
<comment type="similarity">
    <text evidence="1 5">Belongs to the D-isomer specific 2-hydroxyacid dehydrogenase family.</text>
</comment>
<feature type="domain" description="D-isomer specific 2-hydroxyacid dehydrogenase catalytic" evidence="6">
    <location>
        <begin position="7"/>
        <end position="324"/>
    </location>
</feature>
<keyword evidence="3 5" id="KW-0560">Oxidoreductase</keyword>
<dbReference type="GO" id="GO:0016616">
    <property type="term" value="F:oxidoreductase activity, acting on the CH-OH group of donors, NAD or NADP as acceptor"/>
    <property type="evidence" value="ECO:0007669"/>
    <property type="project" value="InterPro"/>
</dbReference>
<evidence type="ECO:0000256" key="2">
    <source>
        <dbReference type="ARBA" id="ARBA00022605"/>
    </source>
</evidence>
<evidence type="ECO:0000259" key="7">
    <source>
        <dbReference type="Pfam" id="PF02826"/>
    </source>
</evidence>
<organism evidence="8">
    <name type="scientific">Ignisphaera aggregans</name>
    <dbReference type="NCBI Taxonomy" id="334771"/>
    <lineage>
        <taxon>Archaea</taxon>
        <taxon>Thermoproteota</taxon>
        <taxon>Thermoprotei</taxon>
        <taxon>Desulfurococcales</taxon>
        <taxon>Desulfurococcaceae</taxon>
        <taxon>Ignisphaera</taxon>
    </lineage>
</organism>
<dbReference type="InterPro" id="IPR036291">
    <property type="entry name" value="NAD(P)-bd_dom_sf"/>
</dbReference>
<dbReference type="InterPro" id="IPR029753">
    <property type="entry name" value="D-isomer_DH_CS"/>
</dbReference>